<dbReference type="InterPro" id="IPR029058">
    <property type="entry name" value="AB_hydrolase_fold"/>
</dbReference>
<name>A0A8X7QZ35_BRACI</name>
<dbReference type="SUPFAM" id="SSF53474">
    <property type="entry name" value="alpha/beta-Hydrolases"/>
    <property type="match status" value="2"/>
</dbReference>
<feature type="domain" description="AB hydrolase-1" evidence="1">
    <location>
        <begin position="222"/>
        <end position="459"/>
    </location>
</feature>
<evidence type="ECO:0000259" key="1">
    <source>
        <dbReference type="Pfam" id="PF12697"/>
    </source>
</evidence>
<dbReference type="Gene3D" id="3.40.50.1820">
    <property type="entry name" value="alpha/beta hydrolase"/>
    <property type="match status" value="2"/>
</dbReference>
<comment type="caution">
    <text evidence="2">The sequence shown here is derived from an EMBL/GenBank/DDBJ whole genome shotgun (WGS) entry which is preliminary data.</text>
</comment>
<proteinExistence type="predicted"/>
<keyword evidence="3" id="KW-1185">Reference proteome</keyword>
<organism evidence="2 3">
    <name type="scientific">Brassica carinata</name>
    <name type="common">Ethiopian mustard</name>
    <name type="synonym">Abyssinian cabbage</name>
    <dbReference type="NCBI Taxonomy" id="52824"/>
    <lineage>
        <taxon>Eukaryota</taxon>
        <taxon>Viridiplantae</taxon>
        <taxon>Streptophyta</taxon>
        <taxon>Embryophyta</taxon>
        <taxon>Tracheophyta</taxon>
        <taxon>Spermatophyta</taxon>
        <taxon>Magnoliopsida</taxon>
        <taxon>eudicotyledons</taxon>
        <taxon>Gunneridae</taxon>
        <taxon>Pentapetalae</taxon>
        <taxon>rosids</taxon>
        <taxon>malvids</taxon>
        <taxon>Brassicales</taxon>
        <taxon>Brassicaceae</taxon>
        <taxon>Brassiceae</taxon>
        <taxon>Brassica</taxon>
    </lineage>
</organism>
<dbReference type="EMBL" id="JAAMPC010000012">
    <property type="protein sequence ID" value="KAG2278502.1"/>
    <property type="molecule type" value="Genomic_DNA"/>
</dbReference>
<dbReference type="Proteomes" id="UP000886595">
    <property type="component" value="Unassembled WGS sequence"/>
</dbReference>
<accession>A0A8X7QZ35</accession>
<evidence type="ECO:0000313" key="2">
    <source>
        <dbReference type="EMBL" id="KAG2278502.1"/>
    </source>
</evidence>
<dbReference type="OrthoDB" id="2152248at2759"/>
<dbReference type="PANTHER" id="PTHR47381">
    <property type="entry name" value="ALPHA/BETA-HYDROLASES SUPERFAMILY PROTEIN"/>
    <property type="match status" value="1"/>
</dbReference>
<dbReference type="AlphaFoldDB" id="A0A8X7QZ35"/>
<evidence type="ECO:0000313" key="3">
    <source>
        <dbReference type="Proteomes" id="UP000886595"/>
    </source>
</evidence>
<dbReference type="InterPro" id="IPR000073">
    <property type="entry name" value="AB_hydrolase_1"/>
</dbReference>
<dbReference type="PANTHER" id="PTHR47381:SF3">
    <property type="entry name" value="ALPHA_BETA-HYDROLASES SUPERFAMILY PROTEIN"/>
    <property type="match status" value="1"/>
</dbReference>
<reference evidence="2 3" key="1">
    <citation type="submission" date="2020-02" db="EMBL/GenBank/DDBJ databases">
        <authorList>
            <person name="Ma Q."/>
            <person name="Huang Y."/>
            <person name="Song X."/>
            <person name="Pei D."/>
        </authorList>
    </citation>
    <scope>NUCLEOTIDE SEQUENCE [LARGE SCALE GENOMIC DNA]</scope>
    <source>
        <strain evidence="2">Sxm20200214</strain>
        <tissue evidence="2">Leaf</tissue>
    </source>
</reference>
<sequence length="481" mass="54910">MLKEENLHLHTEAAEQGRLPLLILSLKENSEERRPAIVFMHGTNTNKEWLRPWLEAYASRGYVAIGLDSRYHGERAGTKTAYRDWFWWLQSIRFCTTTKKLEPQRIKTQYGICYPPITRAMETTSNEAVDFRSEILRVLRSRRSPEVPLVAECTKPVEDPVFQNDVPSTEALESCPKKNINNLKEMLKEENLHLHTEAAEQGRLPLLILSLKENSEERRPAIVFMHGTNTNKEWLRPWLEAYASRGYVAIGLDSRYHGERAGTKTAYRDALISSWKNGDTMPFIFDTVWDLIKLAEYLTQREDIDPKRIGITGISLGGMHAWFAAAADTRYSVTVPLIGVQGFRWAIDNDEWEARVNSIKPLFEEARIDMGKSEIDKEVVEKVWNRIAPGLASQFDSPYSLPVTAPRPLYLLNGAKDPRCPLGGLAVPLERAQKAYEETVSPGNFKFVAEDGVGHEVTSFMIKETSDWFDKFLKQGNITSY</sequence>
<dbReference type="Pfam" id="PF12697">
    <property type="entry name" value="Abhydrolase_6"/>
    <property type="match status" value="1"/>
</dbReference>
<gene>
    <name evidence="2" type="ORF">Bca52824_061057</name>
</gene>
<protein>
    <recommendedName>
        <fullName evidence="1">AB hydrolase-1 domain-containing protein</fullName>
    </recommendedName>
</protein>